<keyword evidence="1" id="KW-1133">Transmembrane helix</keyword>
<comment type="caution">
    <text evidence="2">The sequence shown here is derived from an EMBL/GenBank/DDBJ whole genome shotgun (WGS) entry which is preliminary data.</text>
</comment>
<dbReference type="EMBL" id="PZEV01000009">
    <property type="protein sequence ID" value="PTI51717.1"/>
    <property type="molecule type" value="Genomic_DNA"/>
</dbReference>
<dbReference type="STRING" id="1194526.A284_05050"/>
<dbReference type="AlphaFoldDB" id="A0A2T4Q1U3"/>
<keyword evidence="1" id="KW-0812">Transmembrane</keyword>
<accession>A0A2T4Q1U3</accession>
<dbReference type="Proteomes" id="UP000240717">
    <property type="component" value="Unassembled WGS sequence"/>
</dbReference>
<feature type="transmembrane region" description="Helical" evidence="1">
    <location>
        <begin position="9"/>
        <end position="29"/>
    </location>
</feature>
<protein>
    <submittedName>
        <fullName evidence="2">Peptidase</fullName>
    </submittedName>
</protein>
<proteinExistence type="predicted"/>
<evidence type="ECO:0000313" key="2">
    <source>
        <dbReference type="EMBL" id="PTI51717.1"/>
    </source>
</evidence>
<sequence length="104" mass="11550">MKCLNCKNLSIIGACTVVIISAGVITYLAKKKYYNPDKLLNEVKTYFMDVKGSYIVHQPLNDPNINAHKPVYLGGITASKNGQLVDYDFYADAYSGEVLNIIEL</sequence>
<evidence type="ECO:0000256" key="1">
    <source>
        <dbReference type="SAM" id="Phobius"/>
    </source>
</evidence>
<evidence type="ECO:0000313" key="3">
    <source>
        <dbReference type="Proteomes" id="UP000240717"/>
    </source>
</evidence>
<organism evidence="2 3">
    <name type="scientific">Staphylococcus warneri</name>
    <dbReference type="NCBI Taxonomy" id="1292"/>
    <lineage>
        <taxon>Bacteria</taxon>
        <taxon>Bacillati</taxon>
        <taxon>Bacillota</taxon>
        <taxon>Bacilli</taxon>
        <taxon>Bacillales</taxon>
        <taxon>Staphylococcaceae</taxon>
        <taxon>Staphylococcus</taxon>
    </lineage>
</organism>
<dbReference type="RefSeq" id="WP_037552589.1">
    <property type="nucleotide sequence ID" value="NZ_CP054017.1"/>
</dbReference>
<name>A0A2T4Q1U3_STAWA</name>
<reference evidence="2 3" key="1">
    <citation type="journal article" date="2016" name="Front. Microbiol.">
        <title>Comprehensive Phylogenetic Analysis of Bovine Non-aureus Staphylococci Species Based on Whole-Genome Sequencing.</title>
        <authorList>
            <person name="Naushad S."/>
            <person name="Barkema H.W."/>
            <person name="Luby C."/>
            <person name="Condas L.A."/>
            <person name="Nobrega D.B."/>
            <person name="Carson D.A."/>
            <person name="De Buck J."/>
        </authorList>
    </citation>
    <scope>NUCLEOTIDE SEQUENCE [LARGE SCALE GENOMIC DNA]</scope>
    <source>
        <strain evidence="2 3">SNUC 2993</strain>
    </source>
</reference>
<gene>
    <name evidence="2" type="ORF">BU085_04090</name>
</gene>
<keyword evidence="1" id="KW-0472">Membrane</keyword>